<evidence type="ECO:0000256" key="7">
    <source>
        <dbReference type="RuleBase" id="RU363032"/>
    </source>
</evidence>
<evidence type="ECO:0000256" key="6">
    <source>
        <dbReference type="ARBA" id="ARBA00023136"/>
    </source>
</evidence>
<feature type="domain" description="ABC transmembrane type-1" evidence="8">
    <location>
        <begin position="96"/>
        <end position="327"/>
    </location>
</feature>
<comment type="similarity">
    <text evidence="7">Belongs to the binding-protein-dependent transport system permease family.</text>
</comment>
<protein>
    <submittedName>
        <fullName evidence="9">ABC transporter permease</fullName>
    </submittedName>
</protein>
<organism evidence="9 10">
    <name type="scientific">Geochorda subterranea</name>
    <dbReference type="NCBI Taxonomy" id="3109564"/>
    <lineage>
        <taxon>Bacteria</taxon>
        <taxon>Bacillati</taxon>
        <taxon>Bacillota</taxon>
        <taxon>Limnochordia</taxon>
        <taxon>Limnochordales</taxon>
        <taxon>Geochordaceae</taxon>
        <taxon>Geochorda</taxon>
    </lineage>
</organism>
<sequence length="336" mass="36887">MGRYIAARIALMVPVLLILVTVMFVVLRIMPGDPVLAVLGGRNVSPEVIEEYRRRLGLDRPLAVQYVEYLGQIVRGDFGVSMRSGRPVVRELMERFPATLELAVAGMGVAFVVGLAGGMLAATRADRAADHAMRLANVGLFAMPIFWFGLMLQMIFAVELRWLPVGGRLDPVSQALFEPITGFYVLDAALRRDWSTLGLAVRHLVLPAITLGVVLSGLVGRLSRTRLLEVLGADYIRTARAKGVGERRVLWAHALRNALIPIVTVVGMQFALLVAGAVLTETVYSWPGVGRYLLTSIEYRDFPAIQGTVVFIALFVSLVNLLVDLTYPLIDPRVRL</sequence>
<keyword evidence="6 7" id="KW-0472">Membrane</keyword>
<feature type="transmembrane region" description="Helical" evidence="7">
    <location>
        <begin position="258"/>
        <end position="284"/>
    </location>
</feature>
<dbReference type="PROSITE" id="PS50928">
    <property type="entry name" value="ABC_TM1"/>
    <property type="match status" value="1"/>
</dbReference>
<reference evidence="10" key="1">
    <citation type="submission" date="2023-12" db="EMBL/GenBank/DDBJ databases">
        <title>Novel isolates from deep terrestrial aquifers shed light on the physiology and ecology of the class Limnochordia.</title>
        <authorList>
            <person name="Karnachuk O.V."/>
            <person name="Lukina A.P."/>
            <person name="Avakyan M.R."/>
            <person name="Kadnikov V."/>
            <person name="Begmatov S."/>
            <person name="Beletsky A.V."/>
            <person name="Mardanov A.V."/>
            <person name="Ravin N.V."/>
        </authorList>
    </citation>
    <scope>NUCLEOTIDE SEQUENCE [LARGE SCALE GENOMIC DNA]</scope>
    <source>
        <strain evidence="10">LN</strain>
    </source>
</reference>
<dbReference type="CDD" id="cd06261">
    <property type="entry name" value="TM_PBP2"/>
    <property type="match status" value="1"/>
</dbReference>
<feature type="transmembrane region" description="Helical" evidence="7">
    <location>
        <begin position="102"/>
        <end position="123"/>
    </location>
</feature>
<feature type="transmembrane region" description="Helical" evidence="7">
    <location>
        <begin position="200"/>
        <end position="219"/>
    </location>
</feature>
<evidence type="ECO:0000256" key="2">
    <source>
        <dbReference type="ARBA" id="ARBA00022448"/>
    </source>
</evidence>
<evidence type="ECO:0000256" key="4">
    <source>
        <dbReference type="ARBA" id="ARBA00022692"/>
    </source>
</evidence>
<accession>A0ABZ1BMA6</accession>
<evidence type="ECO:0000313" key="9">
    <source>
        <dbReference type="EMBL" id="WRP13947.1"/>
    </source>
</evidence>
<keyword evidence="3" id="KW-1003">Cell membrane</keyword>
<evidence type="ECO:0000256" key="5">
    <source>
        <dbReference type="ARBA" id="ARBA00022989"/>
    </source>
</evidence>
<dbReference type="InterPro" id="IPR000515">
    <property type="entry name" value="MetI-like"/>
</dbReference>
<feature type="transmembrane region" description="Helical" evidence="7">
    <location>
        <begin position="304"/>
        <end position="330"/>
    </location>
</feature>
<dbReference type="InterPro" id="IPR035906">
    <property type="entry name" value="MetI-like_sf"/>
</dbReference>
<dbReference type="Pfam" id="PF19300">
    <property type="entry name" value="BPD_transp_1_N"/>
    <property type="match status" value="1"/>
</dbReference>
<keyword evidence="4 7" id="KW-0812">Transmembrane</keyword>
<proteinExistence type="inferred from homology"/>
<dbReference type="EMBL" id="CP141614">
    <property type="protein sequence ID" value="WRP13947.1"/>
    <property type="molecule type" value="Genomic_DNA"/>
</dbReference>
<evidence type="ECO:0000259" key="8">
    <source>
        <dbReference type="PROSITE" id="PS50928"/>
    </source>
</evidence>
<comment type="subcellular location">
    <subcellularLocation>
        <location evidence="1 7">Cell membrane</location>
        <topology evidence="1 7">Multi-pass membrane protein</topology>
    </subcellularLocation>
</comment>
<keyword evidence="10" id="KW-1185">Reference proteome</keyword>
<dbReference type="Proteomes" id="UP001333102">
    <property type="component" value="Chromosome"/>
</dbReference>
<name>A0ABZ1BMA6_9FIRM</name>
<dbReference type="Pfam" id="PF00528">
    <property type="entry name" value="BPD_transp_1"/>
    <property type="match status" value="1"/>
</dbReference>
<keyword evidence="2 7" id="KW-0813">Transport</keyword>
<dbReference type="Gene3D" id="1.10.3720.10">
    <property type="entry name" value="MetI-like"/>
    <property type="match status" value="1"/>
</dbReference>
<keyword evidence="5 7" id="KW-1133">Transmembrane helix</keyword>
<gene>
    <name evidence="9" type="ORF">VLY81_11000</name>
</gene>
<evidence type="ECO:0000313" key="10">
    <source>
        <dbReference type="Proteomes" id="UP001333102"/>
    </source>
</evidence>
<evidence type="ECO:0000256" key="3">
    <source>
        <dbReference type="ARBA" id="ARBA00022475"/>
    </source>
</evidence>
<feature type="transmembrane region" description="Helical" evidence="7">
    <location>
        <begin position="9"/>
        <end position="30"/>
    </location>
</feature>
<dbReference type="PANTHER" id="PTHR43163:SF6">
    <property type="entry name" value="DIPEPTIDE TRANSPORT SYSTEM PERMEASE PROTEIN DPPB-RELATED"/>
    <property type="match status" value="1"/>
</dbReference>
<dbReference type="SUPFAM" id="SSF161098">
    <property type="entry name" value="MetI-like"/>
    <property type="match status" value="1"/>
</dbReference>
<dbReference type="RefSeq" id="WP_324668218.1">
    <property type="nucleotide sequence ID" value="NZ_CP141614.1"/>
</dbReference>
<dbReference type="InterPro" id="IPR045621">
    <property type="entry name" value="BPD_transp_1_N"/>
</dbReference>
<feature type="transmembrane region" description="Helical" evidence="7">
    <location>
        <begin position="135"/>
        <end position="156"/>
    </location>
</feature>
<evidence type="ECO:0000256" key="1">
    <source>
        <dbReference type="ARBA" id="ARBA00004651"/>
    </source>
</evidence>
<dbReference type="PANTHER" id="PTHR43163">
    <property type="entry name" value="DIPEPTIDE TRANSPORT SYSTEM PERMEASE PROTEIN DPPB-RELATED"/>
    <property type="match status" value="1"/>
</dbReference>